<dbReference type="GO" id="GO:0016020">
    <property type="term" value="C:membrane"/>
    <property type="evidence" value="ECO:0007669"/>
    <property type="project" value="UniProtKB-SubCell"/>
</dbReference>
<dbReference type="PROSITE" id="PS00237">
    <property type="entry name" value="G_PROTEIN_RECEP_F1_1"/>
    <property type="match status" value="1"/>
</dbReference>
<sequence length="302" mass="33742">MAVELSSCQEPRTHTLRVPPPAPPPSPFKSGNIDNISWMPNATFDSSLIAAQSEEGWQVNSPMIVLLSALSVVGVVGNLLVITVVFNVRGMKTPTNCYLVSLALSDTLFFFGAIPHEIMYNMMGEWDDYLFGAVGCALLTMLPYLAMNTSSLSITAFTVERFIGICYPYRARTMCTVSRAKLIITVMWTMSILYHSQWLFLATLVREPLDHNFTITTCTFSFERNDTMYKVIFLADFLGLYVIPMLLDVVIYVKIGLTLSQCSDKIKNSVKSKVTKSEDFLLASRNGSENLCRESHVSFSEL</sequence>
<dbReference type="InterPro" id="IPR002120">
    <property type="entry name" value="TRH_rcpt_1"/>
</dbReference>
<feature type="transmembrane region" description="Helical" evidence="10">
    <location>
        <begin position="231"/>
        <end position="253"/>
    </location>
</feature>
<evidence type="ECO:0000259" key="11">
    <source>
        <dbReference type="PROSITE" id="PS50262"/>
    </source>
</evidence>
<comment type="function">
    <text evidence="1">Receptor for thyrotropin-releasing hormone (TRH). Upon ligand binding, this G-protein-coupled receptor triggers activation of the phosphatidylinositol (IP3)-calcium-protein kinase C (PKC) pathway.</text>
</comment>
<protein>
    <recommendedName>
        <fullName evidence="3">Thyrotropin-releasing hormone receptor</fullName>
    </recommendedName>
    <alternativeName>
        <fullName evidence="7">Thyroliberin receptor</fullName>
    </alternativeName>
</protein>
<comment type="similarity">
    <text evidence="8">Belongs to the G-protein coupled receptor 1 family.</text>
</comment>
<evidence type="ECO:0000313" key="12">
    <source>
        <dbReference type="EMBL" id="CAD6184364.1"/>
    </source>
</evidence>
<dbReference type="PROSITE" id="PS50262">
    <property type="entry name" value="G_PROTEIN_RECEP_F1_2"/>
    <property type="match status" value="1"/>
</dbReference>
<dbReference type="PRINTS" id="PR00237">
    <property type="entry name" value="GPCRRHODOPSN"/>
</dbReference>
<evidence type="ECO:0000256" key="9">
    <source>
        <dbReference type="SAM" id="MobiDB-lite"/>
    </source>
</evidence>
<name>A0A8S1GMQ7_9PELO</name>
<accession>A0A8S1GMQ7</accession>
<keyword evidence="8" id="KW-0807">Transducer</keyword>
<evidence type="ECO:0000256" key="4">
    <source>
        <dbReference type="ARBA" id="ARBA00022692"/>
    </source>
</evidence>
<dbReference type="Proteomes" id="UP000835052">
    <property type="component" value="Unassembled WGS sequence"/>
</dbReference>
<evidence type="ECO:0000256" key="8">
    <source>
        <dbReference type="RuleBase" id="RU000688"/>
    </source>
</evidence>
<dbReference type="EMBL" id="CAJGYM010000001">
    <property type="protein sequence ID" value="CAD6184364.1"/>
    <property type="molecule type" value="Genomic_DNA"/>
</dbReference>
<dbReference type="Gene3D" id="1.20.1070.10">
    <property type="entry name" value="Rhodopsin 7-helix transmembrane proteins"/>
    <property type="match status" value="1"/>
</dbReference>
<dbReference type="AlphaFoldDB" id="A0A8S1GMQ7"/>
<evidence type="ECO:0000256" key="5">
    <source>
        <dbReference type="ARBA" id="ARBA00022989"/>
    </source>
</evidence>
<evidence type="ECO:0000313" key="13">
    <source>
        <dbReference type="Proteomes" id="UP000835052"/>
    </source>
</evidence>
<dbReference type="InterPro" id="IPR000276">
    <property type="entry name" value="GPCR_Rhodpsn"/>
</dbReference>
<keyword evidence="4 8" id="KW-0812">Transmembrane</keyword>
<evidence type="ECO:0000256" key="10">
    <source>
        <dbReference type="SAM" id="Phobius"/>
    </source>
</evidence>
<feature type="region of interest" description="Disordered" evidence="9">
    <location>
        <begin position="1"/>
        <end position="26"/>
    </location>
</feature>
<feature type="domain" description="G-protein coupled receptors family 1 profile" evidence="11">
    <location>
        <begin position="77"/>
        <end position="302"/>
    </location>
</feature>
<reference evidence="12" key="1">
    <citation type="submission" date="2020-10" db="EMBL/GenBank/DDBJ databases">
        <authorList>
            <person name="Kikuchi T."/>
        </authorList>
    </citation>
    <scope>NUCLEOTIDE SEQUENCE</scope>
    <source>
        <strain evidence="12">NKZ352</strain>
    </source>
</reference>
<feature type="transmembrane region" description="Helical" evidence="10">
    <location>
        <begin position="182"/>
        <end position="201"/>
    </location>
</feature>
<organism evidence="12 13">
    <name type="scientific">Caenorhabditis auriculariae</name>
    <dbReference type="NCBI Taxonomy" id="2777116"/>
    <lineage>
        <taxon>Eukaryota</taxon>
        <taxon>Metazoa</taxon>
        <taxon>Ecdysozoa</taxon>
        <taxon>Nematoda</taxon>
        <taxon>Chromadorea</taxon>
        <taxon>Rhabditida</taxon>
        <taxon>Rhabditina</taxon>
        <taxon>Rhabditomorpha</taxon>
        <taxon>Rhabditoidea</taxon>
        <taxon>Rhabditidae</taxon>
        <taxon>Peloderinae</taxon>
        <taxon>Caenorhabditis</taxon>
    </lineage>
</organism>
<feature type="compositionally biased region" description="Polar residues" evidence="9">
    <location>
        <begin position="1"/>
        <end position="10"/>
    </location>
</feature>
<dbReference type="PANTHER" id="PTHR46061">
    <property type="entry name" value="THYROTROPIN-RELEASING HORMONE RECEPTOR"/>
    <property type="match status" value="1"/>
</dbReference>
<keyword evidence="13" id="KW-1185">Reference proteome</keyword>
<feature type="transmembrane region" description="Helical" evidence="10">
    <location>
        <begin position="97"/>
        <end position="114"/>
    </location>
</feature>
<evidence type="ECO:0000256" key="6">
    <source>
        <dbReference type="ARBA" id="ARBA00023136"/>
    </source>
</evidence>
<evidence type="ECO:0000256" key="2">
    <source>
        <dbReference type="ARBA" id="ARBA00004370"/>
    </source>
</evidence>
<dbReference type="PANTHER" id="PTHR46061:SF3">
    <property type="entry name" value="THYROTROPIN-RELEASING HORMONE RECEPTOR"/>
    <property type="match status" value="1"/>
</dbReference>
<dbReference type="Pfam" id="PF00001">
    <property type="entry name" value="7tm_1"/>
    <property type="match status" value="1"/>
</dbReference>
<dbReference type="InterPro" id="IPR017452">
    <property type="entry name" value="GPCR_Rhodpsn_7TM"/>
</dbReference>
<dbReference type="OrthoDB" id="5987936at2759"/>
<evidence type="ECO:0000256" key="3">
    <source>
        <dbReference type="ARBA" id="ARBA00018873"/>
    </source>
</evidence>
<proteinExistence type="inferred from homology"/>
<keyword evidence="5 10" id="KW-1133">Transmembrane helix</keyword>
<comment type="caution">
    <text evidence="12">The sequence shown here is derived from an EMBL/GenBank/DDBJ whole genome shotgun (WGS) entry which is preliminary data.</text>
</comment>
<feature type="transmembrane region" description="Helical" evidence="10">
    <location>
        <begin position="129"/>
        <end position="147"/>
    </location>
</feature>
<feature type="transmembrane region" description="Helical" evidence="10">
    <location>
        <begin position="63"/>
        <end position="85"/>
    </location>
</feature>
<dbReference type="GO" id="GO:0004997">
    <property type="term" value="F:thyrotropin-releasing hormone receptor activity"/>
    <property type="evidence" value="ECO:0007669"/>
    <property type="project" value="InterPro"/>
</dbReference>
<keyword evidence="8" id="KW-0297">G-protein coupled receptor</keyword>
<evidence type="ECO:0000256" key="7">
    <source>
        <dbReference type="ARBA" id="ARBA00032251"/>
    </source>
</evidence>
<keyword evidence="6 10" id="KW-0472">Membrane</keyword>
<gene>
    <name evidence="12" type="ORF">CAUJ_LOCUS283</name>
</gene>
<keyword evidence="8" id="KW-0675">Receptor</keyword>
<dbReference type="SUPFAM" id="SSF81321">
    <property type="entry name" value="Family A G protein-coupled receptor-like"/>
    <property type="match status" value="1"/>
</dbReference>
<comment type="subcellular location">
    <subcellularLocation>
        <location evidence="2">Membrane</location>
    </subcellularLocation>
</comment>
<evidence type="ECO:0000256" key="1">
    <source>
        <dbReference type="ARBA" id="ARBA00004100"/>
    </source>
</evidence>